<gene>
    <name evidence="1" type="ORF">OESDEN_19925</name>
</gene>
<protein>
    <submittedName>
        <fullName evidence="1">Uncharacterized protein</fullName>
    </submittedName>
</protein>
<name>A0A0B1SAY6_OESDE</name>
<accession>A0A0B1SAY6</accession>
<dbReference type="AlphaFoldDB" id="A0A0B1SAY6"/>
<dbReference type="Proteomes" id="UP000053660">
    <property type="component" value="Unassembled WGS sequence"/>
</dbReference>
<evidence type="ECO:0000313" key="2">
    <source>
        <dbReference type="Proteomes" id="UP000053660"/>
    </source>
</evidence>
<reference evidence="1 2" key="1">
    <citation type="submission" date="2014-03" db="EMBL/GenBank/DDBJ databases">
        <title>Draft genome of the hookworm Oesophagostomum dentatum.</title>
        <authorList>
            <person name="Mitreva M."/>
        </authorList>
    </citation>
    <scope>NUCLEOTIDE SEQUENCE [LARGE SCALE GENOMIC DNA]</scope>
    <source>
        <strain evidence="1 2">OD-Hann</strain>
    </source>
</reference>
<evidence type="ECO:0000313" key="1">
    <source>
        <dbReference type="EMBL" id="KHJ80400.1"/>
    </source>
</evidence>
<proteinExistence type="predicted"/>
<keyword evidence="2" id="KW-1185">Reference proteome</keyword>
<dbReference type="OrthoDB" id="5870228at2759"/>
<sequence length="133" mass="14406">MQMKNGGSVVLNIGIKPQHLQLPQAVEYNQHVRYTGPVPSLNCNTVRCAAGNKCVMAEPQNCVGCALTPRCVQQECNTGCTSPCFFTQRCVLVATNCCPTSACRAPATTRPPIFTIFPPFTLRPFPFAAEANK</sequence>
<dbReference type="EMBL" id="KN600778">
    <property type="protein sequence ID" value="KHJ80400.1"/>
    <property type="molecule type" value="Genomic_DNA"/>
</dbReference>
<organism evidence="1 2">
    <name type="scientific">Oesophagostomum dentatum</name>
    <name type="common">Nodular worm</name>
    <dbReference type="NCBI Taxonomy" id="61180"/>
    <lineage>
        <taxon>Eukaryota</taxon>
        <taxon>Metazoa</taxon>
        <taxon>Ecdysozoa</taxon>
        <taxon>Nematoda</taxon>
        <taxon>Chromadorea</taxon>
        <taxon>Rhabditida</taxon>
        <taxon>Rhabditina</taxon>
        <taxon>Rhabditomorpha</taxon>
        <taxon>Strongyloidea</taxon>
        <taxon>Strongylidae</taxon>
        <taxon>Oesophagostomum</taxon>
    </lineage>
</organism>